<evidence type="ECO:0000313" key="2">
    <source>
        <dbReference type="Proteomes" id="UP000002973"/>
    </source>
</evidence>
<dbReference type="AlphaFoldDB" id="E6J1G5"/>
<name>E6J1G5_STRAP</name>
<dbReference type="EMBL" id="AECT01000018">
    <property type="protein sequence ID" value="EFU22365.1"/>
    <property type="molecule type" value="Genomic_DNA"/>
</dbReference>
<organism evidence="1 2">
    <name type="scientific">Streptococcus anginosus F0211</name>
    <dbReference type="NCBI Taxonomy" id="706437"/>
    <lineage>
        <taxon>Bacteria</taxon>
        <taxon>Bacillati</taxon>
        <taxon>Bacillota</taxon>
        <taxon>Bacilli</taxon>
        <taxon>Lactobacillales</taxon>
        <taxon>Streptococcaceae</taxon>
        <taxon>Streptococcus</taxon>
        <taxon>Streptococcus anginosus group</taxon>
    </lineage>
</organism>
<accession>E6J1G5</accession>
<comment type="caution">
    <text evidence="1">The sequence shown here is derived from an EMBL/GenBank/DDBJ whole genome shotgun (WGS) entry which is preliminary data.</text>
</comment>
<sequence>MVTLLSDVLLCAALLSVVFVPQLVNKITEARAEKIVIVALDDFIKPILLILIYQNYSVFIKTFQDICLNVGEK</sequence>
<reference evidence="1 2" key="1">
    <citation type="submission" date="2010-11" db="EMBL/GenBank/DDBJ databases">
        <authorList>
            <person name="Weinstock G."/>
            <person name="Sodergren E."/>
            <person name="Clifton S."/>
            <person name="Fulton L."/>
            <person name="Fulton B."/>
            <person name="Courtney L."/>
            <person name="Fronick C."/>
            <person name="Harrison M."/>
            <person name="Strong C."/>
            <person name="Farmer C."/>
            <person name="Delahaunty K."/>
            <person name="Markovic C."/>
            <person name="Hall O."/>
            <person name="Minx P."/>
            <person name="Tomlinson C."/>
            <person name="Mitreva M."/>
            <person name="Hou S."/>
            <person name="Chen J."/>
            <person name="Wollam A."/>
            <person name="Pepin K.H."/>
            <person name="Johnson M."/>
            <person name="Bhonagiri V."/>
            <person name="Zhang X."/>
            <person name="Suruliraj S."/>
            <person name="Warren W."/>
            <person name="Chinwalla A."/>
            <person name="Mardis E.R."/>
            <person name="Wilson R.K."/>
        </authorList>
    </citation>
    <scope>NUCLEOTIDE SEQUENCE [LARGE SCALE GENOMIC DNA]</scope>
    <source>
        <strain evidence="1 2">F0211</strain>
    </source>
</reference>
<dbReference type="Proteomes" id="UP000002973">
    <property type="component" value="Unassembled WGS sequence"/>
</dbReference>
<gene>
    <name evidence="1" type="ORF">HMPREF0813_01091</name>
</gene>
<proteinExistence type="predicted"/>
<protein>
    <submittedName>
        <fullName evidence="1">Uncharacterized protein</fullName>
    </submittedName>
</protein>
<evidence type="ECO:0000313" key="1">
    <source>
        <dbReference type="EMBL" id="EFU22365.1"/>
    </source>
</evidence>